<gene>
    <name evidence="1" type="ORF">CROST_002570</name>
</gene>
<dbReference type="EMBL" id="CP096983">
    <property type="protein sequence ID" value="URZ09576.1"/>
    <property type="molecule type" value="Genomic_DNA"/>
</dbReference>
<organism evidence="1 2">
    <name type="scientific">Clostridium felsineum</name>
    <dbReference type="NCBI Taxonomy" id="36839"/>
    <lineage>
        <taxon>Bacteria</taxon>
        <taxon>Bacillati</taxon>
        <taxon>Bacillota</taxon>
        <taxon>Clostridia</taxon>
        <taxon>Eubacteriales</taxon>
        <taxon>Clostridiaceae</taxon>
        <taxon>Clostridium</taxon>
    </lineage>
</organism>
<evidence type="ECO:0000313" key="2">
    <source>
        <dbReference type="Proteomes" id="UP000190951"/>
    </source>
</evidence>
<proteinExistence type="predicted"/>
<keyword evidence="2" id="KW-1185">Reference proteome</keyword>
<protein>
    <submittedName>
        <fullName evidence="1">Uncharacterized protein</fullName>
    </submittedName>
</protein>
<name>A0A1S8L3I0_9CLOT</name>
<accession>A0A1S8L3I0</accession>
<dbReference type="Proteomes" id="UP000190951">
    <property type="component" value="Chromosome"/>
</dbReference>
<reference evidence="1 2" key="1">
    <citation type="submission" date="2022-04" db="EMBL/GenBank/DDBJ databases">
        <title>Genome sequence of C. roseum typestrain.</title>
        <authorList>
            <person name="Poehlein A."/>
            <person name="Schoch T."/>
            <person name="Duerre P."/>
            <person name="Daniel R."/>
        </authorList>
    </citation>
    <scope>NUCLEOTIDE SEQUENCE [LARGE SCALE GENOMIC DNA]</scope>
    <source>
        <strain evidence="1 2">DSM 7320</strain>
    </source>
</reference>
<dbReference type="KEGG" id="crw:CROST_002570"/>
<sequence length="105" mass="12412">MELFIERIKKGLIILSIFIIVFGIILCLSPDLAYLIWKAESVSENIFLTSIIFLLNNLLFFIYWCFNIVYTKVYLKKSSKLLRYISIAAFVTNVFLCFYCYYEGM</sequence>
<evidence type="ECO:0000313" key="1">
    <source>
        <dbReference type="EMBL" id="URZ09576.1"/>
    </source>
</evidence>
<dbReference type="AlphaFoldDB" id="A0A1S8L3I0"/>